<organism evidence="5 6">
    <name type="scientific">Panagrolaimus davidi</name>
    <dbReference type="NCBI Taxonomy" id="227884"/>
    <lineage>
        <taxon>Eukaryota</taxon>
        <taxon>Metazoa</taxon>
        <taxon>Ecdysozoa</taxon>
        <taxon>Nematoda</taxon>
        <taxon>Chromadorea</taxon>
        <taxon>Rhabditida</taxon>
        <taxon>Tylenchina</taxon>
        <taxon>Panagrolaimomorpha</taxon>
        <taxon>Panagrolaimoidea</taxon>
        <taxon>Panagrolaimidae</taxon>
        <taxon>Panagrolaimus</taxon>
    </lineage>
</organism>
<evidence type="ECO:0000259" key="4">
    <source>
        <dbReference type="PROSITE" id="PS50021"/>
    </source>
</evidence>
<keyword evidence="3" id="KW-1133">Transmembrane helix</keyword>
<feature type="domain" description="Calponin-homology (CH)" evidence="4">
    <location>
        <begin position="135"/>
        <end position="251"/>
    </location>
</feature>
<dbReference type="SMART" id="SM00033">
    <property type="entry name" value="CH"/>
    <property type="match status" value="2"/>
</dbReference>
<dbReference type="PANTHER" id="PTHR19961">
    <property type="entry name" value="FIMBRIN/PLASTIN"/>
    <property type="match status" value="1"/>
</dbReference>
<dbReference type="Proteomes" id="UP000887578">
    <property type="component" value="Unplaced"/>
</dbReference>
<accession>A0A914PMW7</accession>
<dbReference type="InterPro" id="IPR036872">
    <property type="entry name" value="CH_dom_sf"/>
</dbReference>
<name>A0A914PMW7_9BILA</name>
<dbReference type="GO" id="GO:0051639">
    <property type="term" value="P:actin filament network formation"/>
    <property type="evidence" value="ECO:0007669"/>
    <property type="project" value="TreeGrafter"/>
</dbReference>
<dbReference type="SUPFAM" id="SSF47576">
    <property type="entry name" value="Calponin-homology domain, CH-domain"/>
    <property type="match status" value="1"/>
</dbReference>
<dbReference type="GO" id="GO:0032432">
    <property type="term" value="C:actin filament bundle"/>
    <property type="evidence" value="ECO:0007669"/>
    <property type="project" value="TreeGrafter"/>
</dbReference>
<dbReference type="PROSITE" id="PS50021">
    <property type="entry name" value="CH"/>
    <property type="match status" value="2"/>
</dbReference>
<dbReference type="FunFam" id="1.10.418.10:FF:000016">
    <property type="entry name" value="Probable fimbrin"/>
    <property type="match status" value="1"/>
</dbReference>
<evidence type="ECO:0000256" key="3">
    <source>
        <dbReference type="SAM" id="Phobius"/>
    </source>
</evidence>
<dbReference type="PANTHER" id="PTHR19961:SF18">
    <property type="entry name" value="FI19014P1"/>
    <property type="match status" value="1"/>
</dbReference>
<keyword evidence="3" id="KW-0472">Membrane</keyword>
<dbReference type="GO" id="GO:0005737">
    <property type="term" value="C:cytoplasm"/>
    <property type="evidence" value="ECO:0007669"/>
    <property type="project" value="TreeGrafter"/>
</dbReference>
<dbReference type="GO" id="GO:0051015">
    <property type="term" value="F:actin filament binding"/>
    <property type="evidence" value="ECO:0007669"/>
    <property type="project" value="InterPro"/>
</dbReference>
<evidence type="ECO:0000256" key="1">
    <source>
        <dbReference type="ARBA" id="ARBA00022737"/>
    </source>
</evidence>
<evidence type="ECO:0000313" key="5">
    <source>
        <dbReference type="Proteomes" id="UP000887578"/>
    </source>
</evidence>
<keyword evidence="1" id="KW-0677">Repeat</keyword>
<sequence>MASKQKVNPFEFPRQQENVEAKTPEVAQYTASQRLLNPNQVQLDGEGYILRKDVGDALKSLGFDVPGYQLRDLMEHLGDKITIAQLKEMYENLVKEKSSHVHQWQKGIVRVNEASYQVQGIAEHGAGEIVHTIRIAEEVAFSSWINDKLGGDPDLKHLLPVEKDNGDLYKKVQDGLILCKLINIAQPDTIDERAINKKNLNTYSKLENLNMAVTSCTKIGCNVVNIDADDISKGKPHLILGIIWQIIRVGLFRRINWENMPAMVSLLDDTCISTNEEPQIGIDEVATPSRVSVASLNESKTVDELRKLTPEQILIRWVNYHLANAKIDIQMNNFTSDICDSTIYTHLIHQIAPSDADVTLAPLKEEGNLERASAMLNEAAKIDCRAFVTPQDVAEGNYKLNLAFIANLLNKYPALPESNANGISAKDLAEENASDFSEPVGISEENLAGENSSAVEEHISISGNNVEEDVFVSPEDVTVVENNVVEETNNTLIAVEVESDIGCEEFGHRLVIILFLMCCVLFNYLVFVAKSFAQ</sequence>
<keyword evidence="2" id="KW-0009">Actin-binding</keyword>
<dbReference type="InterPro" id="IPR001715">
    <property type="entry name" value="CH_dom"/>
</dbReference>
<dbReference type="InterPro" id="IPR039959">
    <property type="entry name" value="Fimbrin/Plastin"/>
</dbReference>
<evidence type="ECO:0000313" key="6">
    <source>
        <dbReference type="WBParaSite" id="PDA_v2.g16126.t1"/>
    </source>
</evidence>
<dbReference type="AlphaFoldDB" id="A0A914PMW7"/>
<proteinExistence type="predicted"/>
<dbReference type="GO" id="GO:0051017">
    <property type="term" value="P:actin filament bundle assembly"/>
    <property type="evidence" value="ECO:0007669"/>
    <property type="project" value="InterPro"/>
</dbReference>
<protein>
    <submittedName>
        <fullName evidence="6">Calponin-homology (CH) domain-containing protein</fullName>
    </submittedName>
</protein>
<dbReference type="Gene3D" id="1.10.418.10">
    <property type="entry name" value="Calponin-like domain"/>
    <property type="match status" value="2"/>
</dbReference>
<reference evidence="6" key="1">
    <citation type="submission" date="2022-11" db="UniProtKB">
        <authorList>
            <consortium name="WormBaseParasite"/>
        </authorList>
    </citation>
    <scope>IDENTIFICATION</scope>
</reference>
<dbReference type="FunFam" id="1.10.418.10:FF:000042">
    <property type="entry name" value="Fimbrin, putative"/>
    <property type="match status" value="1"/>
</dbReference>
<keyword evidence="5" id="KW-1185">Reference proteome</keyword>
<dbReference type="WBParaSite" id="PDA_v2.g16126.t1">
    <property type="protein sequence ID" value="PDA_v2.g16126.t1"/>
    <property type="gene ID" value="PDA_v2.g16126"/>
</dbReference>
<feature type="transmembrane region" description="Helical" evidence="3">
    <location>
        <begin position="510"/>
        <end position="529"/>
    </location>
</feature>
<evidence type="ECO:0000256" key="2">
    <source>
        <dbReference type="ARBA" id="ARBA00023203"/>
    </source>
</evidence>
<dbReference type="GO" id="GO:0005884">
    <property type="term" value="C:actin filament"/>
    <property type="evidence" value="ECO:0007669"/>
    <property type="project" value="TreeGrafter"/>
</dbReference>
<dbReference type="Pfam" id="PF00307">
    <property type="entry name" value="CH"/>
    <property type="match status" value="2"/>
</dbReference>
<keyword evidence="3" id="KW-0812">Transmembrane</keyword>
<feature type="domain" description="Calponin-homology (CH)" evidence="4">
    <location>
        <begin position="308"/>
        <end position="413"/>
    </location>
</feature>